<protein>
    <recommendedName>
        <fullName evidence="3">Transcription factor domain-containing protein</fullName>
    </recommendedName>
</protein>
<dbReference type="Proteomes" id="UP000815677">
    <property type="component" value="Unassembled WGS sequence"/>
</dbReference>
<keyword evidence="2" id="KW-1185">Reference proteome</keyword>
<name>A0ABQ0LC12_MYCCL</name>
<evidence type="ECO:0000313" key="1">
    <source>
        <dbReference type="EMBL" id="GAT48681.1"/>
    </source>
</evidence>
<evidence type="ECO:0000313" key="2">
    <source>
        <dbReference type="Proteomes" id="UP000815677"/>
    </source>
</evidence>
<accession>A0ABQ0LC12</accession>
<sequence>GRCLPTVLIRDSEFGFFLSPKGFRDTILGHGSGTGSRPGPIECLKVDAFLPYSSEFGFFLSPKGFHDTIFGHGSGTGSRPGPIECLKFAVYLCQCALRLPSSSRYRAAQLEASLLSSTLSQVSVALTPVQGQALAVLETMQTHILLAHWFFSGGRFLEAKYHAGVAVSIGVGTSLHTTQLQKDQEEERRGACWVVITIDKLWAAALKQEPMIDL</sequence>
<evidence type="ECO:0008006" key="3">
    <source>
        <dbReference type="Google" id="ProtNLM"/>
    </source>
</evidence>
<dbReference type="CDD" id="cd12148">
    <property type="entry name" value="fungal_TF_MHR"/>
    <property type="match status" value="1"/>
</dbReference>
<feature type="non-terminal residue" evidence="1">
    <location>
        <position position="1"/>
    </location>
</feature>
<dbReference type="EMBL" id="DF844844">
    <property type="protein sequence ID" value="GAT48681.1"/>
    <property type="molecule type" value="Genomic_DNA"/>
</dbReference>
<gene>
    <name evidence="1" type="ORF">MCHLO_06060</name>
</gene>
<reference evidence="1" key="1">
    <citation type="submission" date="2014-09" db="EMBL/GenBank/DDBJ databases">
        <title>Genome sequence of the luminous mushroom Mycena chlorophos for searching fungal bioluminescence genes.</title>
        <authorList>
            <person name="Tanaka Y."/>
            <person name="Kasuga D."/>
            <person name="Oba Y."/>
            <person name="Hase S."/>
            <person name="Sato K."/>
            <person name="Oba Y."/>
            <person name="Sakakibara Y."/>
        </authorList>
    </citation>
    <scope>NUCLEOTIDE SEQUENCE</scope>
</reference>
<organism evidence="1 2">
    <name type="scientific">Mycena chlorophos</name>
    <name type="common">Agaric fungus</name>
    <name type="synonym">Agaricus chlorophos</name>
    <dbReference type="NCBI Taxonomy" id="658473"/>
    <lineage>
        <taxon>Eukaryota</taxon>
        <taxon>Fungi</taxon>
        <taxon>Dikarya</taxon>
        <taxon>Basidiomycota</taxon>
        <taxon>Agaricomycotina</taxon>
        <taxon>Agaricomycetes</taxon>
        <taxon>Agaricomycetidae</taxon>
        <taxon>Agaricales</taxon>
        <taxon>Marasmiineae</taxon>
        <taxon>Mycenaceae</taxon>
        <taxon>Mycena</taxon>
    </lineage>
</organism>
<proteinExistence type="predicted"/>